<dbReference type="GO" id="GO:0004812">
    <property type="term" value="F:aminoacyl-tRNA ligase activity"/>
    <property type="evidence" value="ECO:0007669"/>
    <property type="project" value="UniProtKB-KW"/>
</dbReference>
<accession>M9LQH2</accession>
<evidence type="ECO:0000259" key="6">
    <source>
        <dbReference type="Pfam" id="PF03109"/>
    </source>
</evidence>
<dbReference type="InterPro" id="IPR034646">
    <property type="entry name" value="ADCK3_dom"/>
</dbReference>
<feature type="region of interest" description="Disordered" evidence="5">
    <location>
        <begin position="676"/>
        <end position="733"/>
    </location>
</feature>
<proteinExistence type="inferred from homology"/>
<protein>
    <submittedName>
        <fullName evidence="8">Isoleucyl-trna synthetase</fullName>
    </submittedName>
</protein>
<comment type="similarity">
    <text evidence="1">Belongs to the protein kinase superfamily. ADCK protein kinase family.</text>
</comment>
<feature type="compositionally biased region" description="Basic and acidic residues" evidence="5">
    <location>
        <begin position="905"/>
        <end position="916"/>
    </location>
</feature>
<evidence type="ECO:0000256" key="4">
    <source>
        <dbReference type="ARBA" id="ARBA00022840"/>
    </source>
</evidence>
<evidence type="ECO:0000313" key="9">
    <source>
        <dbReference type="Proteomes" id="UP000011976"/>
    </source>
</evidence>
<dbReference type="PANTHER" id="PTHR43851">
    <property type="match status" value="1"/>
</dbReference>
<feature type="region of interest" description="Disordered" evidence="5">
    <location>
        <begin position="885"/>
        <end position="916"/>
    </location>
</feature>
<dbReference type="AlphaFoldDB" id="M9LQH2"/>
<evidence type="ECO:0000256" key="5">
    <source>
        <dbReference type="SAM" id="MobiDB-lite"/>
    </source>
</evidence>
<feature type="domain" description="ABC1 atypical kinase-like" evidence="6">
    <location>
        <begin position="320"/>
        <end position="569"/>
    </location>
</feature>
<evidence type="ECO:0000256" key="1">
    <source>
        <dbReference type="ARBA" id="ARBA00009670"/>
    </source>
</evidence>
<dbReference type="Pfam" id="PF09791">
    <property type="entry name" value="Oxidored-like"/>
    <property type="match status" value="1"/>
</dbReference>
<evidence type="ECO:0000313" key="8">
    <source>
        <dbReference type="EMBL" id="GAC74771.1"/>
    </source>
</evidence>
<dbReference type="GO" id="GO:0006744">
    <property type="term" value="P:ubiquinone biosynthetic process"/>
    <property type="evidence" value="ECO:0007669"/>
    <property type="project" value="TreeGrafter"/>
</dbReference>
<feature type="region of interest" description="Disordered" evidence="5">
    <location>
        <begin position="27"/>
        <end position="155"/>
    </location>
</feature>
<dbReference type="InterPro" id="IPR011009">
    <property type="entry name" value="Kinase-like_dom_sf"/>
</dbReference>
<dbReference type="CDD" id="cd13970">
    <property type="entry name" value="ABC1_ADCK3"/>
    <property type="match status" value="1"/>
</dbReference>
<evidence type="ECO:0000259" key="7">
    <source>
        <dbReference type="Pfam" id="PF09791"/>
    </source>
</evidence>
<keyword evidence="4" id="KW-0067">ATP-binding</keyword>
<keyword evidence="8" id="KW-0436">Ligase</keyword>
<dbReference type="InterPro" id="IPR051409">
    <property type="entry name" value="Atypical_kinase_ADCK"/>
</dbReference>
<feature type="compositionally biased region" description="Low complexity" evidence="5">
    <location>
        <begin position="889"/>
        <end position="904"/>
    </location>
</feature>
<feature type="compositionally biased region" description="Pro residues" evidence="5">
    <location>
        <begin position="189"/>
        <end position="200"/>
    </location>
</feature>
<feature type="region of interest" description="Disordered" evidence="5">
    <location>
        <begin position="180"/>
        <end position="210"/>
    </location>
</feature>
<sequence>MSRSALRDAAAIASTICHIAKDVVLSPGGSRAAAPRGPLRPWPTQQVGRHASDDANSSTSGTPPDCPGLSSDLDSAGKASPESRPPARPWPTRTEAAKPTAPIDAAPVQETPPWHGVQQSPPPIESRTPVMGSHDPVPPITPSVPTPVALDPSPPRVDCAPPKVAQGPPKPSILPFKAEAATDEASSVPPTPLPPKPSAPAEPIHSGIIDESEEYDAVKESKHVPLRAAKVPSSRIGRLFHYGGLGAGLAFGAAGSLLRGASSSGADGAAPNSVFMSEQNVARLVDKLSTMRGAALKLGQFLSIQETKLLPPQIEQVLLRVQNSANYMPIWQMNKVMSQELGGADWRERNFKEFDDIPFASASIGQVHSAVLRDDFPDAELAGKKVAVKVQFPGVLESIDSDLSYLRWLVSASALLPKGLFLENTLRVLGRELKDECDYEREAEMGRRFRAILHDSREFEVPKVVEGLCTSKVLTTEMMRGRPLSMASRYPQATRDRIAQSILNLSLSELFRFRLMQTDPNWSNFLYNERTGKIQLIDFGATREYSKEFMDNWLQMLQAAVASDYDSCLMWSRKVGYLTGDESAAMEQAHVESMIALGEPFRPDAPDPYPFEHQTITDRVKAQIPLMLRERLTPPPQETYSLNRKLSGAFLLCARLKAHVSCRQLFEQVEADYTFGPEPSRSQTASSRAATTTSFGSAEQRRQFHTAFRRAREGPSSVPPTRKHGRNLLDRFPRSKVVLSDEAAATSQGSSEIGDRVESLAAAPTASPSMQETPANAVEADSTEGIDVARSATPAEVTPTPAAAAATSGANVSMGPTTIRGIVIPLKPPPPGPEECCMSGCAHCAYDIYAEDLEDFHSRLSSVRSQLTQLSPAVTRDEWRTDLLGEYPSASSSDGSVSSDAGSAESEHELRERAQREVDRVIGDLDPTMRAFLEMERKLKKQERERRGHLGFGAMNPRGNVEVDETQLCCSQRPGTAASPSKADPEPDGAAVKVRTTQAVAGSPSVIERSALGASGGGVGAQAVTVPSRARAWCEGVTCASPLGPSDISLLLISLSVDDRNGFCCALRSFSPPTAQLLDYLKGLPTPSTSLPRRSEAQSIDAASQTTFA</sequence>
<evidence type="ECO:0000256" key="3">
    <source>
        <dbReference type="ARBA" id="ARBA00022741"/>
    </source>
</evidence>
<reference evidence="9" key="1">
    <citation type="journal article" date="2013" name="Genome Announc.">
        <title>Genome sequence of the basidiomycetous yeast Pseudozyma antarctica T-34, a producer of the glycolipid biosurfactants mannosylerythritol lipids.</title>
        <authorList>
            <person name="Morita T."/>
            <person name="Koike H."/>
            <person name="Koyama Y."/>
            <person name="Hagiwara H."/>
            <person name="Ito E."/>
            <person name="Fukuoka T."/>
            <person name="Imura T."/>
            <person name="Machida M."/>
            <person name="Kitamoto D."/>
        </authorList>
    </citation>
    <scope>NUCLEOTIDE SEQUENCE [LARGE SCALE GENOMIC DNA]</scope>
    <source>
        <strain evidence="9">T-34</strain>
    </source>
</reference>
<feature type="compositionally biased region" description="Low complexity" evidence="5">
    <location>
        <begin position="680"/>
        <end position="698"/>
    </location>
</feature>
<evidence type="ECO:0000256" key="2">
    <source>
        <dbReference type="ARBA" id="ARBA00022679"/>
    </source>
</evidence>
<dbReference type="SUPFAM" id="SSF56112">
    <property type="entry name" value="Protein kinase-like (PK-like)"/>
    <property type="match status" value="1"/>
</dbReference>
<organism evidence="8 9">
    <name type="scientific">Pseudozyma antarctica (strain T-34)</name>
    <name type="common">Yeast</name>
    <name type="synonym">Candida antarctica</name>
    <dbReference type="NCBI Taxonomy" id="1151754"/>
    <lineage>
        <taxon>Eukaryota</taxon>
        <taxon>Fungi</taxon>
        <taxon>Dikarya</taxon>
        <taxon>Basidiomycota</taxon>
        <taxon>Ustilaginomycotina</taxon>
        <taxon>Ustilaginomycetes</taxon>
        <taxon>Ustilaginales</taxon>
        <taxon>Ustilaginaceae</taxon>
        <taxon>Moesziomyces</taxon>
    </lineage>
</organism>
<dbReference type="Gene3D" id="1.10.510.10">
    <property type="entry name" value="Transferase(Phosphotransferase) domain 1"/>
    <property type="match status" value="1"/>
</dbReference>
<dbReference type="PANTHER" id="PTHR43851:SF3">
    <property type="entry name" value="COENZYME Q8"/>
    <property type="match status" value="1"/>
</dbReference>
<dbReference type="InterPro" id="IPR004147">
    <property type="entry name" value="ABC1_dom"/>
</dbReference>
<keyword evidence="2" id="KW-0808">Transferase</keyword>
<name>M9LQH2_PSEA3</name>
<keyword evidence="3" id="KW-0547">Nucleotide-binding</keyword>
<feature type="compositionally biased region" description="Pro residues" evidence="5">
    <location>
        <begin position="136"/>
        <end position="145"/>
    </location>
</feature>
<keyword evidence="8" id="KW-0030">Aminoacyl-tRNA synthetase</keyword>
<gene>
    <name evidence="8" type="ORF">PANT_12d00130</name>
</gene>
<dbReference type="Pfam" id="PF03109">
    <property type="entry name" value="ABC1"/>
    <property type="match status" value="1"/>
</dbReference>
<dbReference type="STRING" id="1151754.M9LQH2"/>
<feature type="region of interest" description="Disordered" evidence="5">
    <location>
        <begin position="1088"/>
        <end position="1109"/>
    </location>
</feature>
<feature type="domain" description="Oxidoreductase-like" evidence="7">
    <location>
        <begin position="818"/>
        <end position="864"/>
    </location>
</feature>
<dbReference type="EMBL" id="DF196778">
    <property type="protein sequence ID" value="GAC74771.1"/>
    <property type="molecule type" value="Genomic_DNA"/>
</dbReference>
<dbReference type="GO" id="GO:0005524">
    <property type="term" value="F:ATP binding"/>
    <property type="evidence" value="ECO:0007669"/>
    <property type="project" value="UniProtKB-KW"/>
</dbReference>
<dbReference type="InterPro" id="IPR019180">
    <property type="entry name" value="Oxidoreductase-like_N"/>
</dbReference>
<dbReference type="GO" id="GO:0016740">
    <property type="term" value="F:transferase activity"/>
    <property type="evidence" value="ECO:0007669"/>
    <property type="project" value="UniProtKB-KW"/>
</dbReference>
<dbReference type="OrthoDB" id="201153at2759"/>
<dbReference type="Proteomes" id="UP000011976">
    <property type="component" value="Unassembled WGS sequence"/>
</dbReference>